<dbReference type="OrthoDB" id="23831at10239"/>
<evidence type="ECO:0008006" key="3">
    <source>
        <dbReference type="Google" id="ProtNLM"/>
    </source>
</evidence>
<evidence type="ECO:0000313" key="2">
    <source>
        <dbReference type="Proteomes" id="UP000033015"/>
    </source>
</evidence>
<proteinExistence type="predicted"/>
<dbReference type="Proteomes" id="UP000033015">
    <property type="component" value="Segment"/>
</dbReference>
<reference evidence="1 2" key="1">
    <citation type="journal article" date="2015" name="Genome Announc.">
        <title>Complete Genome Sequence of Bacillus megaterium Siphophage Stahl.</title>
        <authorList>
            <person name="Brizendine A.M."/>
            <person name="Rousseau S."/>
            <person name="Hernandez A.C."/>
            <person name="Kuty Everett G.F."/>
        </authorList>
    </citation>
    <scope>NUCLEOTIDE SEQUENCE [LARGE SCALE GENOMIC DNA]</scope>
</reference>
<keyword evidence="2" id="KW-1185">Reference proteome</keyword>
<evidence type="ECO:0000313" key="1">
    <source>
        <dbReference type="EMBL" id="AKA61477.1"/>
    </source>
</evidence>
<gene>
    <name evidence="1" type="ORF">CPT_Stahl49</name>
</gene>
<dbReference type="GeneID" id="26647852"/>
<organism evidence="1 2">
    <name type="scientific">Bacillus phage Stahl</name>
    <dbReference type="NCBI Taxonomy" id="1610832"/>
    <lineage>
        <taxon>Viruses</taxon>
        <taxon>Duplodnaviria</taxon>
        <taxon>Heunggongvirae</taxon>
        <taxon>Uroviricota</taxon>
        <taxon>Caudoviricetes</taxon>
        <taxon>Slashvirus</taxon>
        <taxon>Slashvirus stahl</taxon>
    </lineage>
</organism>
<accession>A0A0E3JQ57</accession>
<name>A0A0E3JQ57_9CAUD</name>
<reference evidence="2" key="2">
    <citation type="submission" date="2015-01" db="EMBL/GenBank/DDBJ databases">
        <title>Complete Genome of Bacillus megaterium Siphophage Stahl.</title>
        <authorList>
            <person name="Brizendine A.M."/>
            <person name="Rousseau S."/>
            <person name="Hernandez A.C."/>
            <person name="Everett G.F.K."/>
        </authorList>
    </citation>
    <scope>NUCLEOTIDE SEQUENCE [LARGE SCALE GENOMIC DNA]</scope>
</reference>
<protein>
    <recommendedName>
        <fullName evidence="3">Phage protein</fullName>
    </recommendedName>
</protein>
<dbReference type="KEGG" id="vg:26647852"/>
<dbReference type="EMBL" id="KP696447">
    <property type="protein sequence ID" value="AKA61477.1"/>
    <property type="molecule type" value="Genomic_DNA"/>
</dbReference>
<sequence>MKNGVYEDYIWLDICERYGLNPITEFDPLPDDIKIMMKAKWMIDQEHNSEMAKKQSEG</sequence>
<dbReference type="RefSeq" id="YP_009203653.1">
    <property type="nucleotide sequence ID" value="NC_028856.1"/>
</dbReference>